<name>A0AAV0WL44_9HEMI</name>
<reference evidence="1 2" key="1">
    <citation type="submission" date="2023-01" db="EMBL/GenBank/DDBJ databases">
        <authorList>
            <person name="Whitehead M."/>
        </authorList>
    </citation>
    <scope>NUCLEOTIDE SEQUENCE [LARGE SCALE GENOMIC DNA]</scope>
</reference>
<proteinExistence type="predicted"/>
<dbReference type="Pfam" id="PF02992">
    <property type="entry name" value="Transposase_21"/>
    <property type="match status" value="1"/>
</dbReference>
<gene>
    <name evidence="1" type="ORF">MEUPH1_LOCUS12372</name>
</gene>
<keyword evidence="2" id="KW-1185">Reference proteome</keyword>
<protein>
    <recommendedName>
        <fullName evidence="3">DUF4806 domain-containing protein</fullName>
    </recommendedName>
</protein>
<dbReference type="InterPro" id="IPR004242">
    <property type="entry name" value="Transposase_21"/>
</dbReference>
<dbReference type="Proteomes" id="UP001160148">
    <property type="component" value="Unassembled WGS sequence"/>
</dbReference>
<evidence type="ECO:0000313" key="1">
    <source>
        <dbReference type="EMBL" id="CAI6356660.1"/>
    </source>
</evidence>
<sequence length="677" mass="77803">MSQRHFQRFVKSKVSDTRKTNNLSILHSSSSTDSSLTYKSVQQVQENASTSEINTSNDNILINTFFPPDNNIILPIDIDLNFDENHIMSNKKKTLTTKLSELAAKYNVSHNCMNDILSIFRSEGHDVPKDIRTLLNTPKKYNIISVDPGSYIHLGIDFMFRSILKTYKNCFNNAEVMIELGLNIDGLPIAKASKSVFWPILLSIVNIPCMSKLVIPIGIYYSNKKKPHSIETFLTPFIDELQLILNDGIQIEKIHFCFALVQVICDAPAKAFILNVKGHNAYFGCNMCTEEGSYEGRMTYLGVNSSLRTDNSFRLKNDEDYHKGFSPLERLPIDMVSTVTLDYMHVVCLGVVKKLIKFWVKGKKPNRIVQINLDDINSSIENVRQYIPSDFVRLPRPLVDFDYWKATEFRTFVLYTGPIVLKGKLKKSLYSHFMLLHCAIRLFISHNTCYLFNDEAKVLLTKFVIDYPIHYGAEFVNYNVHNLIHLPDCVKLHGPLDKFSAFKFENFLQDIKKKLKNSRFPLQEACNRIIEQQNINNSQVIISLDSSPIFKNEIPMQQSVFNPFFTYYKEVKVNSSVFNCNKVKDKYIMLTCNTISEIKQIIKTSDEQLLFNICKFNHISPLYLTPVDSNKTTMFFVNTLNVSEPVNINLSDIAFKCFFIKISESKAIAMTLLHSFE</sequence>
<accession>A0AAV0WL44</accession>
<dbReference type="PANTHER" id="PTHR33053:SF24">
    <property type="entry name" value="TRANSPOSASE DOMAIN-CONTAINING PROTEIN"/>
    <property type="match status" value="1"/>
</dbReference>
<evidence type="ECO:0000313" key="2">
    <source>
        <dbReference type="Proteomes" id="UP001160148"/>
    </source>
</evidence>
<dbReference type="EMBL" id="CARXXK010000002">
    <property type="protein sequence ID" value="CAI6356660.1"/>
    <property type="molecule type" value="Genomic_DNA"/>
</dbReference>
<dbReference type="AlphaFoldDB" id="A0AAV0WL44"/>
<evidence type="ECO:0008006" key="3">
    <source>
        <dbReference type="Google" id="ProtNLM"/>
    </source>
</evidence>
<organism evidence="1 2">
    <name type="scientific">Macrosiphum euphorbiae</name>
    <name type="common">potato aphid</name>
    <dbReference type="NCBI Taxonomy" id="13131"/>
    <lineage>
        <taxon>Eukaryota</taxon>
        <taxon>Metazoa</taxon>
        <taxon>Ecdysozoa</taxon>
        <taxon>Arthropoda</taxon>
        <taxon>Hexapoda</taxon>
        <taxon>Insecta</taxon>
        <taxon>Pterygota</taxon>
        <taxon>Neoptera</taxon>
        <taxon>Paraneoptera</taxon>
        <taxon>Hemiptera</taxon>
        <taxon>Sternorrhyncha</taxon>
        <taxon>Aphidomorpha</taxon>
        <taxon>Aphidoidea</taxon>
        <taxon>Aphididae</taxon>
        <taxon>Macrosiphini</taxon>
        <taxon>Macrosiphum</taxon>
    </lineage>
</organism>
<comment type="caution">
    <text evidence="1">The sequence shown here is derived from an EMBL/GenBank/DDBJ whole genome shotgun (WGS) entry which is preliminary data.</text>
</comment>
<dbReference type="PANTHER" id="PTHR33053">
    <property type="entry name" value="PROTEIN, PUTATIVE-RELATED"/>
    <property type="match status" value="1"/>
</dbReference>